<feature type="transmembrane region" description="Helical" evidence="8">
    <location>
        <begin position="200"/>
        <end position="220"/>
    </location>
</feature>
<comment type="caution">
    <text evidence="12">The sequence shown here is derived from an EMBL/GenBank/DDBJ whole genome shotgun (WGS) entry which is preliminary data.</text>
</comment>
<evidence type="ECO:0000256" key="1">
    <source>
        <dbReference type="ARBA" id="ARBA00004141"/>
    </source>
</evidence>
<feature type="transmembrane region" description="Helical" evidence="8">
    <location>
        <begin position="232"/>
        <end position="251"/>
    </location>
</feature>
<keyword evidence="6 8" id="KW-0472">Membrane</keyword>
<accession>A0AAN7W6E9</accession>
<evidence type="ECO:0000259" key="10">
    <source>
        <dbReference type="Pfam" id="PF06814"/>
    </source>
</evidence>
<dbReference type="GO" id="GO:0042147">
    <property type="term" value="P:retrograde transport, endosome to Golgi"/>
    <property type="evidence" value="ECO:0007669"/>
    <property type="project" value="TreeGrafter"/>
</dbReference>
<evidence type="ECO:0000259" key="11">
    <source>
        <dbReference type="Pfam" id="PF21902"/>
    </source>
</evidence>
<evidence type="ECO:0000256" key="9">
    <source>
        <dbReference type="SAM" id="SignalP"/>
    </source>
</evidence>
<gene>
    <name evidence="12" type="primary">PTM1</name>
    <name evidence="12" type="ORF">LTR97_006501</name>
</gene>
<evidence type="ECO:0000313" key="12">
    <source>
        <dbReference type="EMBL" id="KAK5698853.1"/>
    </source>
</evidence>
<dbReference type="Pfam" id="PF21902">
    <property type="entry name" value="PTM1-like_N"/>
    <property type="match status" value="1"/>
</dbReference>
<feature type="transmembrane region" description="Helical" evidence="8">
    <location>
        <begin position="420"/>
        <end position="441"/>
    </location>
</feature>
<dbReference type="Pfam" id="PF06814">
    <property type="entry name" value="GOST_TM"/>
    <property type="match status" value="1"/>
</dbReference>
<keyword evidence="3 8" id="KW-0812">Transmembrane</keyword>
<evidence type="ECO:0000256" key="7">
    <source>
        <dbReference type="SAM" id="MobiDB-lite"/>
    </source>
</evidence>
<evidence type="ECO:0000256" key="6">
    <source>
        <dbReference type="ARBA" id="ARBA00023136"/>
    </source>
</evidence>
<feature type="domain" description="PTM1-like N-terminal" evidence="11">
    <location>
        <begin position="34"/>
        <end position="185"/>
    </location>
</feature>
<evidence type="ECO:0000256" key="4">
    <source>
        <dbReference type="ARBA" id="ARBA00022729"/>
    </source>
</evidence>
<dbReference type="InterPro" id="IPR053937">
    <property type="entry name" value="GOST_TM"/>
</dbReference>
<feature type="transmembrane region" description="Helical" evidence="8">
    <location>
        <begin position="335"/>
        <end position="358"/>
    </location>
</feature>
<reference evidence="12" key="1">
    <citation type="submission" date="2023-08" db="EMBL/GenBank/DDBJ databases">
        <title>Black Yeasts Isolated from many extreme environments.</title>
        <authorList>
            <person name="Coleine C."/>
            <person name="Stajich J.E."/>
            <person name="Selbmann L."/>
        </authorList>
    </citation>
    <scope>NUCLEOTIDE SEQUENCE</scope>
    <source>
        <strain evidence="12">CCFEE 5810</strain>
    </source>
</reference>
<comment type="subcellular location">
    <subcellularLocation>
        <location evidence="1">Membrane</location>
        <topology evidence="1">Multi-pass membrane protein</topology>
    </subcellularLocation>
</comment>
<feature type="region of interest" description="Disordered" evidence="7">
    <location>
        <begin position="476"/>
        <end position="564"/>
    </location>
</feature>
<feature type="compositionally biased region" description="Acidic residues" evidence="7">
    <location>
        <begin position="538"/>
        <end position="549"/>
    </location>
</feature>
<name>A0AAN7W6E9_9PEZI</name>
<feature type="transmembrane region" description="Helical" evidence="8">
    <location>
        <begin position="379"/>
        <end position="400"/>
    </location>
</feature>
<evidence type="ECO:0000256" key="3">
    <source>
        <dbReference type="ARBA" id="ARBA00022692"/>
    </source>
</evidence>
<dbReference type="EMBL" id="JAVRQU010000009">
    <property type="protein sequence ID" value="KAK5698853.1"/>
    <property type="molecule type" value="Genomic_DNA"/>
</dbReference>
<feature type="transmembrane region" description="Helical" evidence="8">
    <location>
        <begin position="304"/>
        <end position="323"/>
    </location>
</feature>
<comment type="similarity">
    <text evidence="2">Belongs to the LU7TM family.</text>
</comment>
<keyword evidence="5 8" id="KW-1133">Transmembrane helix</keyword>
<dbReference type="InterPro" id="IPR009637">
    <property type="entry name" value="GPR107/GPR108-like"/>
</dbReference>
<dbReference type="AlphaFoldDB" id="A0AAN7W6E9"/>
<dbReference type="GO" id="GO:0005829">
    <property type="term" value="C:cytosol"/>
    <property type="evidence" value="ECO:0007669"/>
    <property type="project" value="GOC"/>
</dbReference>
<dbReference type="InterPro" id="IPR053938">
    <property type="entry name" value="PTM1-like_N"/>
</dbReference>
<dbReference type="PANTHER" id="PTHR21229">
    <property type="entry name" value="LUNG SEVEN TRANSMEMBRANE RECEPTOR"/>
    <property type="match status" value="1"/>
</dbReference>
<dbReference type="GO" id="GO:0016020">
    <property type="term" value="C:membrane"/>
    <property type="evidence" value="ECO:0007669"/>
    <property type="project" value="UniProtKB-SubCell"/>
</dbReference>
<proteinExistence type="inferred from homology"/>
<evidence type="ECO:0000256" key="8">
    <source>
        <dbReference type="SAM" id="Phobius"/>
    </source>
</evidence>
<evidence type="ECO:0000256" key="5">
    <source>
        <dbReference type="ARBA" id="ARBA00022989"/>
    </source>
</evidence>
<evidence type="ECO:0000256" key="2">
    <source>
        <dbReference type="ARBA" id="ARBA00007883"/>
    </source>
</evidence>
<organism evidence="12 13">
    <name type="scientific">Elasticomyces elasticus</name>
    <dbReference type="NCBI Taxonomy" id="574655"/>
    <lineage>
        <taxon>Eukaryota</taxon>
        <taxon>Fungi</taxon>
        <taxon>Dikarya</taxon>
        <taxon>Ascomycota</taxon>
        <taxon>Pezizomycotina</taxon>
        <taxon>Dothideomycetes</taxon>
        <taxon>Dothideomycetidae</taxon>
        <taxon>Mycosphaerellales</taxon>
        <taxon>Teratosphaeriaceae</taxon>
        <taxon>Elasticomyces</taxon>
    </lineage>
</organism>
<feature type="compositionally biased region" description="Basic and acidic residues" evidence="7">
    <location>
        <begin position="502"/>
        <end position="511"/>
    </location>
</feature>
<dbReference type="GO" id="GO:0005794">
    <property type="term" value="C:Golgi apparatus"/>
    <property type="evidence" value="ECO:0007669"/>
    <property type="project" value="TreeGrafter"/>
</dbReference>
<protein>
    <submittedName>
        <fullName evidence="12">Membrane protein ptm1</fullName>
    </submittedName>
</protein>
<feature type="chain" id="PRO_5043002771" evidence="9">
    <location>
        <begin position="24"/>
        <end position="564"/>
    </location>
</feature>
<dbReference type="Proteomes" id="UP001310594">
    <property type="component" value="Unassembled WGS sequence"/>
</dbReference>
<dbReference type="PANTHER" id="PTHR21229:SF1">
    <property type="entry name" value="GH17801P"/>
    <property type="match status" value="1"/>
</dbReference>
<feature type="domain" description="GOST seven transmembrane" evidence="10">
    <location>
        <begin position="197"/>
        <end position="448"/>
    </location>
</feature>
<feature type="transmembrane region" description="Helical" evidence="8">
    <location>
        <begin position="263"/>
        <end position="292"/>
    </location>
</feature>
<evidence type="ECO:0000313" key="13">
    <source>
        <dbReference type="Proteomes" id="UP001310594"/>
    </source>
</evidence>
<sequence>MRPRWHHLPTVLLTLLAAVSTHALETKLDQKENNRQVCSGMYSRKSWGGSVSPFILTKFVVPKDLPAEGEGSDPVVSIVIFEWSDKHLIGHPMPAEDEYSFEERTYICDDASVKAGYCEEENLGSFILAENATTASHQEIITQAVHLKDPPPINYPVKKTGYYCVGTYAYSSADQKYTAVLEFRNAFGELPAAQIAKLPFYAALTISYAFLALAWGALYYLHRTDILAVQNYITAIVSFLVLEMFMTWLFYDFQNRHGLNTGAKALMIIVAILSAARNSFSFFLLLIVCLGYGVVKPSLGKTMVYVRYLAGTHFLFGLLYAVFSLTITPENAGPLILLVVLPLAGTLTAFYVWTLSALNATMKDLMERKQMIKAGMYRNLWWCILGSIMVIFAFFFVNTWTFSGASAEDFVPTHWQTRWFILDGWLNLVYFVDVGFVAYVWRPTANNRRFAMSEEIAQDDDGFEIASMRDSLDIDLDDPEAMGGSKPPPPPGYDAPNYAGVNRERNLRRDVSPLPAPIPTKPSPLQRRSLEADTMFALEDERDSDEESEERDREERRGMMGGGR</sequence>
<feature type="signal peptide" evidence="9">
    <location>
        <begin position="1"/>
        <end position="23"/>
    </location>
</feature>
<keyword evidence="4 9" id="KW-0732">Signal</keyword>